<gene>
    <name evidence="4" type="ORF">SAMN06265350_104254</name>
</gene>
<dbReference type="Gene3D" id="3.90.550.10">
    <property type="entry name" value="Spore Coat Polysaccharide Biosynthesis Protein SpsA, Chain A"/>
    <property type="match status" value="1"/>
</dbReference>
<dbReference type="InterPro" id="IPR029044">
    <property type="entry name" value="Nucleotide-diphossugar_trans"/>
</dbReference>
<accession>A0A521CRV1</accession>
<dbReference type="AlphaFoldDB" id="A0A521CRV1"/>
<protein>
    <submittedName>
        <fullName evidence="4">Glycosyltransferase involved in cell wall bisynthesis</fullName>
    </submittedName>
</protein>
<dbReference type="Proteomes" id="UP000315971">
    <property type="component" value="Unassembled WGS sequence"/>
</dbReference>
<keyword evidence="4" id="KW-0808">Transferase</keyword>
<feature type="domain" description="Glycosyltransferase 2-like" evidence="3">
    <location>
        <begin position="4"/>
        <end position="150"/>
    </location>
</feature>
<reference evidence="4 5" key="1">
    <citation type="submission" date="2017-05" db="EMBL/GenBank/DDBJ databases">
        <authorList>
            <person name="Varghese N."/>
            <person name="Submissions S."/>
        </authorList>
    </citation>
    <scope>NUCLEOTIDE SEQUENCE [LARGE SCALE GENOMIC DNA]</scope>
    <source>
        <strain evidence="4 5">DSM 21342</strain>
    </source>
</reference>
<keyword evidence="2" id="KW-1133">Transmembrane helix</keyword>
<evidence type="ECO:0000313" key="4">
    <source>
        <dbReference type="EMBL" id="SMO61481.1"/>
    </source>
</evidence>
<evidence type="ECO:0000256" key="1">
    <source>
        <dbReference type="ARBA" id="ARBA00038494"/>
    </source>
</evidence>
<dbReference type="Pfam" id="PF00535">
    <property type="entry name" value="Glycos_transf_2"/>
    <property type="match status" value="1"/>
</dbReference>
<dbReference type="InterPro" id="IPR001173">
    <property type="entry name" value="Glyco_trans_2-like"/>
</dbReference>
<evidence type="ECO:0000313" key="5">
    <source>
        <dbReference type="Proteomes" id="UP000315971"/>
    </source>
</evidence>
<keyword evidence="2" id="KW-0812">Transmembrane</keyword>
<dbReference type="GO" id="GO:0016740">
    <property type="term" value="F:transferase activity"/>
    <property type="evidence" value="ECO:0007669"/>
    <property type="project" value="UniProtKB-KW"/>
</dbReference>
<sequence length="286" mass="34304">MRISAFLPVYNEEKRIDSALTSLQWCDEIILLDKYSTDRTVEIARRYGEKVKIFFMNNSETYDANEWNFLFDQCSGEWIIRFTASDIMHPELALSIQTLINNDSFNYDIIEIPFRRYVLGLQSKYSPWHSNVCPMVFRKSALYLDKHDVHHALKFKGTTYTMKGHDVYCMHHLTHETVDIMMERHLRYLRGESRGFESDELRKPFISVILETLKVFFYRRSFVLGWDGIMLGFAYITYHMMSFVYKWERKRNNAAEVYRVLRENSIEDWNKNSLNKVNISENNYYE</sequence>
<comment type="similarity">
    <text evidence="1">Belongs to the glycosyltransferase 2 family. WaaE/KdtX subfamily.</text>
</comment>
<evidence type="ECO:0000259" key="3">
    <source>
        <dbReference type="Pfam" id="PF00535"/>
    </source>
</evidence>
<evidence type="ECO:0000256" key="2">
    <source>
        <dbReference type="SAM" id="Phobius"/>
    </source>
</evidence>
<dbReference type="PANTHER" id="PTHR43630">
    <property type="entry name" value="POLY-BETA-1,6-N-ACETYL-D-GLUCOSAMINE SYNTHASE"/>
    <property type="match status" value="1"/>
</dbReference>
<dbReference type="SUPFAM" id="SSF53448">
    <property type="entry name" value="Nucleotide-diphospho-sugar transferases"/>
    <property type="match status" value="1"/>
</dbReference>
<organism evidence="4 5">
    <name type="scientific">Solitalea koreensis</name>
    <dbReference type="NCBI Taxonomy" id="543615"/>
    <lineage>
        <taxon>Bacteria</taxon>
        <taxon>Pseudomonadati</taxon>
        <taxon>Bacteroidota</taxon>
        <taxon>Sphingobacteriia</taxon>
        <taxon>Sphingobacteriales</taxon>
        <taxon>Sphingobacteriaceae</taxon>
        <taxon>Solitalea</taxon>
    </lineage>
</organism>
<feature type="transmembrane region" description="Helical" evidence="2">
    <location>
        <begin position="222"/>
        <end position="241"/>
    </location>
</feature>
<name>A0A521CRV1_9SPHI</name>
<proteinExistence type="inferred from homology"/>
<dbReference type="PANTHER" id="PTHR43630:SF2">
    <property type="entry name" value="GLYCOSYLTRANSFERASE"/>
    <property type="match status" value="1"/>
</dbReference>
<keyword evidence="2" id="KW-0472">Membrane</keyword>
<dbReference type="EMBL" id="FXSZ01000004">
    <property type="protein sequence ID" value="SMO61481.1"/>
    <property type="molecule type" value="Genomic_DNA"/>
</dbReference>
<keyword evidence="5" id="KW-1185">Reference proteome</keyword>